<keyword evidence="4" id="KW-1185">Reference proteome</keyword>
<proteinExistence type="predicted"/>
<evidence type="ECO:0000313" key="3">
    <source>
        <dbReference type="EMBL" id="KAL3695915.1"/>
    </source>
</evidence>
<dbReference type="Pfam" id="PF13966">
    <property type="entry name" value="zf-RVT"/>
    <property type="match status" value="1"/>
</dbReference>
<organism evidence="3 4">
    <name type="scientific">Riccia sorocarpa</name>
    <dbReference type="NCBI Taxonomy" id="122646"/>
    <lineage>
        <taxon>Eukaryota</taxon>
        <taxon>Viridiplantae</taxon>
        <taxon>Streptophyta</taxon>
        <taxon>Embryophyta</taxon>
        <taxon>Marchantiophyta</taxon>
        <taxon>Marchantiopsida</taxon>
        <taxon>Marchantiidae</taxon>
        <taxon>Marchantiales</taxon>
        <taxon>Ricciaceae</taxon>
        <taxon>Riccia</taxon>
    </lineage>
</organism>
<evidence type="ECO:0000259" key="2">
    <source>
        <dbReference type="Pfam" id="PF13966"/>
    </source>
</evidence>
<dbReference type="PANTHER" id="PTHR33116:SF78">
    <property type="entry name" value="OS12G0587133 PROTEIN"/>
    <property type="match status" value="1"/>
</dbReference>
<feature type="domain" description="Reverse transcriptase zinc-binding" evidence="2">
    <location>
        <begin position="358"/>
        <end position="437"/>
    </location>
</feature>
<feature type="region of interest" description="Disordered" evidence="1">
    <location>
        <begin position="538"/>
        <end position="573"/>
    </location>
</feature>
<evidence type="ECO:0000313" key="4">
    <source>
        <dbReference type="Proteomes" id="UP001633002"/>
    </source>
</evidence>
<dbReference type="EMBL" id="JBJQOH010000002">
    <property type="protein sequence ID" value="KAL3695915.1"/>
    <property type="molecule type" value="Genomic_DNA"/>
</dbReference>
<name>A0ABD3I0P0_9MARC</name>
<feature type="compositionally biased region" description="Basic and acidic residues" evidence="1">
    <location>
        <begin position="538"/>
        <end position="556"/>
    </location>
</feature>
<dbReference type="InterPro" id="IPR026960">
    <property type="entry name" value="RVT-Znf"/>
</dbReference>
<sequence length="609" mass="69686">MIMLQKAVDAGQLEGCRVASEGEIWTYLGAPMGFRVTEEQLEVCLLEKLTKKLNHWSNCLLSWEGRCTVLKHVLMTIPNYYLMTLGLTTNGYKKLDRSCWQFLWGVNNQGSYRKPLIAWDRICREKEEGGLGLCTFRTQSLVLKVRLVTRILKGEEAEWISLEKLLVSNFQEKKMNRGKSRTAREILLLEPLNRIADSKALDHITQGWARSRARLKPEVASSHLRRSTTMELAIRLGEAELGRMGRDWTAIRRRIRTMRVRDLGDLHGNSLERLRMADQTGTLPDRGMTTCGPTSEAFTLLDKYTVNAREDGHDITWPGLWKWSNQPAGEVQEEWGKTNKVWREYIRPPYKLREKLNSSWGKNWSTERWVKLWKSLWTFQSFHRDKLWVWRILNKGFFTSERAATMGVSEPVCDRCKRCTENIEHLFLQCQTAAATWQEIIGLLLQTTGLRMAFTSLVDTLETLLKQPDISGFALFVAFSRATWRDRCAAVFNDRVTITPTKVILQAAEDTVVGLTKRFTAQSSMELLQKSSDTLARRVDRRSAAEGRSPRLRSEDQLTGEDSGAGPSLQSSDIDSDVQRFDRIEALTLLGFVEVSGLDDLSNLRLTPG</sequence>
<dbReference type="AlphaFoldDB" id="A0ABD3I0P0"/>
<dbReference type="PANTHER" id="PTHR33116">
    <property type="entry name" value="REVERSE TRANSCRIPTASE ZINC-BINDING DOMAIN-CONTAINING PROTEIN-RELATED-RELATED"/>
    <property type="match status" value="1"/>
</dbReference>
<accession>A0ABD3I0P0</accession>
<gene>
    <name evidence="3" type="ORF">R1sor_009991</name>
</gene>
<reference evidence="3 4" key="1">
    <citation type="submission" date="2024-09" db="EMBL/GenBank/DDBJ databases">
        <title>Chromosome-scale assembly of Riccia sorocarpa.</title>
        <authorList>
            <person name="Paukszto L."/>
        </authorList>
    </citation>
    <scope>NUCLEOTIDE SEQUENCE [LARGE SCALE GENOMIC DNA]</scope>
    <source>
        <strain evidence="3">LP-2024</strain>
        <tissue evidence="3">Aerial parts of the thallus</tissue>
    </source>
</reference>
<comment type="caution">
    <text evidence="3">The sequence shown here is derived from an EMBL/GenBank/DDBJ whole genome shotgun (WGS) entry which is preliminary data.</text>
</comment>
<evidence type="ECO:0000256" key="1">
    <source>
        <dbReference type="SAM" id="MobiDB-lite"/>
    </source>
</evidence>
<dbReference type="Proteomes" id="UP001633002">
    <property type="component" value="Unassembled WGS sequence"/>
</dbReference>
<protein>
    <recommendedName>
        <fullName evidence="2">Reverse transcriptase zinc-binding domain-containing protein</fullName>
    </recommendedName>
</protein>